<dbReference type="GO" id="GO:0004674">
    <property type="term" value="F:protein serine/threonine kinase activity"/>
    <property type="evidence" value="ECO:0007669"/>
    <property type="project" value="TreeGrafter"/>
</dbReference>
<name>A0A1W7D4H1_9ACTN</name>
<keyword evidence="5" id="KW-0418">Kinase</keyword>
<keyword evidence="11" id="KW-1185">Reference proteome</keyword>
<accession>A0A1W7D4H1</accession>
<dbReference type="Gene3D" id="3.40.50.2300">
    <property type="match status" value="2"/>
</dbReference>
<feature type="compositionally biased region" description="Low complexity" evidence="8">
    <location>
        <begin position="292"/>
        <end position="313"/>
    </location>
</feature>
<evidence type="ECO:0000256" key="6">
    <source>
        <dbReference type="ARBA" id="ARBA00022840"/>
    </source>
</evidence>
<evidence type="ECO:0000313" key="11">
    <source>
        <dbReference type="Proteomes" id="UP000194218"/>
    </source>
</evidence>
<dbReference type="CDD" id="cd14014">
    <property type="entry name" value="STKc_PknB_like"/>
    <property type="match status" value="1"/>
</dbReference>
<dbReference type="Proteomes" id="UP000194218">
    <property type="component" value="Chromosome"/>
</dbReference>
<feature type="region of interest" description="Disordered" evidence="8">
    <location>
        <begin position="247"/>
        <end position="271"/>
    </location>
</feature>
<protein>
    <recommendedName>
        <fullName evidence="9">Protein kinase domain-containing protein</fullName>
    </recommendedName>
</protein>
<dbReference type="InterPro" id="IPR017441">
    <property type="entry name" value="Protein_kinase_ATP_BS"/>
</dbReference>
<comment type="similarity">
    <text evidence="1">Belongs to the leucine-binding protein family.</text>
</comment>
<dbReference type="InterPro" id="IPR000719">
    <property type="entry name" value="Prot_kinase_dom"/>
</dbReference>
<dbReference type="AlphaFoldDB" id="A0A1W7D4H1"/>
<feature type="region of interest" description="Disordered" evidence="8">
    <location>
        <begin position="292"/>
        <end position="328"/>
    </location>
</feature>
<evidence type="ECO:0000256" key="1">
    <source>
        <dbReference type="ARBA" id="ARBA00010062"/>
    </source>
</evidence>
<dbReference type="Pfam" id="PF00069">
    <property type="entry name" value="Pkinase"/>
    <property type="match status" value="1"/>
</dbReference>
<dbReference type="SMART" id="SM00220">
    <property type="entry name" value="S_TKc"/>
    <property type="match status" value="1"/>
</dbReference>
<evidence type="ECO:0000313" key="10">
    <source>
        <dbReference type="EMBL" id="ARQ71895.1"/>
    </source>
</evidence>
<gene>
    <name evidence="10" type="ORF">CAG99_26430</name>
</gene>
<dbReference type="OrthoDB" id="9762169at2"/>
<evidence type="ECO:0000256" key="4">
    <source>
        <dbReference type="ARBA" id="ARBA00022741"/>
    </source>
</evidence>
<dbReference type="SUPFAM" id="SSF56112">
    <property type="entry name" value="Protein kinase-like (PK-like)"/>
    <property type="match status" value="1"/>
</dbReference>
<dbReference type="InterPro" id="IPR008271">
    <property type="entry name" value="Ser/Thr_kinase_AS"/>
</dbReference>
<dbReference type="PANTHER" id="PTHR43289:SF34">
    <property type="entry name" value="SERINE_THREONINE-PROTEIN KINASE YBDM-RELATED"/>
    <property type="match status" value="1"/>
</dbReference>
<dbReference type="SUPFAM" id="SSF53822">
    <property type="entry name" value="Periplasmic binding protein-like I"/>
    <property type="match status" value="1"/>
</dbReference>
<evidence type="ECO:0000256" key="5">
    <source>
        <dbReference type="ARBA" id="ARBA00022777"/>
    </source>
</evidence>
<sequence length="726" mass="75124">MRELREGDPRTIGGYRLLGRLGAGGMGVVYLARSAGGALVALKTIRPRHAADAAFRTRLRREVAALRRVSSPFAVPLLDAGPDAPVPWLATAYVPAPSLAEVVHALGPLPAWTVRAVGDRLARALRTVHAAGLVHRDVKPGNVLLALDGPRLIDFGIARYAGETALTAPGSAIGSPGYLSPEQALAETDVGPPSDMFSLGCVLAFAASGRPPFGEGPAAALLYRTVHDPPDLTGVPKELTGPLGALLRKEPESRPDAAGARELLPADPRLGDGWLPEPVTRFVAERATVLLDLPDSPSPPGDATRAAAAAPTAAGGGAERGGPGPGRRRVLVALSAGALTAAAGGAVLWTRRERPVQAAGETRTVAFQGDLTGGLAALGRAQRRGAELAVEHVNADPGRPFELRLRVFDDGGDAARAGEIAGRLAAEPDVLAVVGPTGEEACRAAAPVYGDGSLPWLPVSATLPALSVERGDSYVPVRLDGLFLNAPLLAWVTERTETARAAVVTDAAGGDPSWEMSRALRRELPYSGIEVVEARLPAAPDERAAERTAAEVVAAGVDTVLFTGPLSGAGAAAFARALRAAGFTGAVGAARSDPADGFLREAGRAADGWVVSCPFLDAEAAAGTADFARAHRERYGDGPAPYAAEAYDTVGFVARAIGELADGQVTRRNLMRRLRGTAHRGITATYRFTEGTSAYVSAEALHLYEVRGGRFAYLGPYQDVTGTAPA</sequence>
<dbReference type="KEGG" id="smao:CAG99_26430"/>
<keyword evidence="3" id="KW-0732">Signal</keyword>
<evidence type="ECO:0000256" key="3">
    <source>
        <dbReference type="ARBA" id="ARBA00022729"/>
    </source>
</evidence>
<feature type="compositionally biased region" description="Gly residues" evidence="8">
    <location>
        <begin position="314"/>
        <end position="325"/>
    </location>
</feature>
<evidence type="ECO:0000256" key="2">
    <source>
        <dbReference type="ARBA" id="ARBA00022679"/>
    </source>
</evidence>
<dbReference type="PANTHER" id="PTHR43289">
    <property type="entry name" value="MITOGEN-ACTIVATED PROTEIN KINASE KINASE KINASE 20-RELATED"/>
    <property type="match status" value="1"/>
</dbReference>
<keyword evidence="6 7" id="KW-0067">ATP-binding</keyword>
<dbReference type="EMBL" id="CP021121">
    <property type="protein sequence ID" value="ARQ71895.1"/>
    <property type="molecule type" value="Genomic_DNA"/>
</dbReference>
<dbReference type="InterPro" id="IPR011009">
    <property type="entry name" value="Kinase-like_dom_sf"/>
</dbReference>
<evidence type="ECO:0000259" key="9">
    <source>
        <dbReference type="PROSITE" id="PS50011"/>
    </source>
</evidence>
<dbReference type="PROSITE" id="PS50011">
    <property type="entry name" value="PROTEIN_KINASE_DOM"/>
    <property type="match status" value="1"/>
</dbReference>
<feature type="binding site" evidence="7">
    <location>
        <position position="43"/>
    </location>
    <ligand>
        <name>ATP</name>
        <dbReference type="ChEBI" id="CHEBI:30616"/>
    </ligand>
</feature>
<dbReference type="Pfam" id="PF13458">
    <property type="entry name" value="Peripla_BP_6"/>
    <property type="match status" value="1"/>
</dbReference>
<dbReference type="Gene3D" id="1.10.510.10">
    <property type="entry name" value="Transferase(Phosphotransferase) domain 1"/>
    <property type="match status" value="1"/>
</dbReference>
<dbReference type="PROSITE" id="PS00108">
    <property type="entry name" value="PROTEIN_KINASE_ST"/>
    <property type="match status" value="1"/>
</dbReference>
<dbReference type="GO" id="GO:0005524">
    <property type="term" value="F:ATP binding"/>
    <property type="evidence" value="ECO:0007669"/>
    <property type="project" value="UniProtKB-UniRule"/>
</dbReference>
<organism evidence="10 11">
    <name type="scientific">Streptomyces marincola</name>
    <dbReference type="NCBI Taxonomy" id="2878388"/>
    <lineage>
        <taxon>Bacteria</taxon>
        <taxon>Bacillati</taxon>
        <taxon>Actinomycetota</taxon>
        <taxon>Actinomycetes</taxon>
        <taxon>Kitasatosporales</taxon>
        <taxon>Streptomycetaceae</taxon>
        <taxon>Streptomyces</taxon>
    </lineage>
</organism>
<evidence type="ECO:0000256" key="7">
    <source>
        <dbReference type="PROSITE-ProRule" id="PRU10141"/>
    </source>
</evidence>
<evidence type="ECO:0000256" key="8">
    <source>
        <dbReference type="SAM" id="MobiDB-lite"/>
    </source>
</evidence>
<dbReference type="InterPro" id="IPR028081">
    <property type="entry name" value="Leu-bd"/>
</dbReference>
<dbReference type="RefSeq" id="WP_086161732.1">
    <property type="nucleotide sequence ID" value="NZ_CP021121.1"/>
</dbReference>
<reference evidence="10 11" key="1">
    <citation type="submission" date="2017-05" db="EMBL/GenBank/DDBJ databases">
        <title>Complete genome sequence of Streptomyces sp. SCSIO 03032 revealed the diverse biosynthetic pathways for its bioactive secondary metabolites.</title>
        <authorList>
            <person name="Ma L."/>
            <person name="Zhu Y."/>
            <person name="Zhang W."/>
            <person name="Zhang G."/>
            <person name="Tian X."/>
            <person name="Zhang S."/>
            <person name="Zhang C."/>
        </authorList>
    </citation>
    <scope>NUCLEOTIDE SEQUENCE [LARGE SCALE GENOMIC DNA]</scope>
    <source>
        <strain evidence="10 11">SCSIO 03032</strain>
    </source>
</reference>
<dbReference type="Gene3D" id="3.30.200.20">
    <property type="entry name" value="Phosphorylase Kinase, domain 1"/>
    <property type="match status" value="1"/>
</dbReference>
<dbReference type="PROSITE" id="PS00107">
    <property type="entry name" value="PROTEIN_KINASE_ATP"/>
    <property type="match status" value="1"/>
</dbReference>
<keyword evidence="2" id="KW-0808">Transferase</keyword>
<feature type="domain" description="Protein kinase" evidence="9">
    <location>
        <begin position="15"/>
        <end position="270"/>
    </location>
</feature>
<dbReference type="InterPro" id="IPR028082">
    <property type="entry name" value="Peripla_BP_I"/>
</dbReference>
<proteinExistence type="inferred from homology"/>
<keyword evidence="4 7" id="KW-0547">Nucleotide-binding</keyword>